<dbReference type="Pfam" id="PF05569">
    <property type="entry name" value="Peptidase_M56"/>
    <property type="match status" value="1"/>
</dbReference>
<evidence type="ECO:0000259" key="2">
    <source>
        <dbReference type="Pfam" id="PF05569"/>
    </source>
</evidence>
<dbReference type="PANTHER" id="PTHR34978">
    <property type="entry name" value="POSSIBLE SENSOR-TRANSDUCER PROTEIN BLAR"/>
    <property type="match status" value="1"/>
</dbReference>
<keyword evidence="1" id="KW-0812">Transmembrane</keyword>
<sequence>MLNEIFYFILNMSITAATIVIILLFIRVLVGKYISKTLIYLLWCIVLFRLLIPISISSRYSFINLIDPKLTKVVEVDLLENETPDIYYSAINSIQLAENYNPIVYKSDRIEKVINIASSVWLIVTCIFLITLITIYIITMKDLNRAVKLNYDMNILYKYKKQLKIKRKVEVYESVHVNTPIVIGVSGTRIIVPHGINSDMLDYVLLHELSHIKRKDNIWRLLSILAVCIHWFNPFAWLFLYFSGQDMESACDLKVLRNIPYDRRKDYALSLVKLADDQRTLFPAMGNTIVKQRLMNIINYRKLSTIMIILTSVLCMIITILLITNPIV</sequence>
<keyword evidence="1" id="KW-0472">Membrane</keyword>
<dbReference type="PANTHER" id="PTHR34978:SF3">
    <property type="entry name" value="SLR0241 PROTEIN"/>
    <property type="match status" value="1"/>
</dbReference>
<keyword evidence="4" id="KW-1185">Reference proteome</keyword>
<evidence type="ECO:0000313" key="4">
    <source>
        <dbReference type="Proteomes" id="UP001144256"/>
    </source>
</evidence>
<feature type="transmembrane region" description="Helical" evidence="1">
    <location>
        <begin position="38"/>
        <end position="56"/>
    </location>
</feature>
<gene>
    <name evidence="3" type="ORF">SH1V18_32750</name>
</gene>
<protein>
    <submittedName>
        <fullName evidence="3">Peptidase M56</fullName>
    </submittedName>
</protein>
<comment type="caution">
    <text evidence="3">The sequence shown here is derived from an EMBL/GenBank/DDBJ whole genome shotgun (WGS) entry which is preliminary data.</text>
</comment>
<feature type="transmembrane region" description="Helical" evidence="1">
    <location>
        <begin position="116"/>
        <end position="138"/>
    </location>
</feature>
<name>A0A9W6DFP2_9FIRM</name>
<feature type="transmembrane region" description="Helical" evidence="1">
    <location>
        <begin position="303"/>
        <end position="323"/>
    </location>
</feature>
<evidence type="ECO:0000256" key="1">
    <source>
        <dbReference type="SAM" id="Phobius"/>
    </source>
</evidence>
<keyword evidence="1" id="KW-1133">Transmembrane helix</keyword>
<dbReference type="AlphaFoldDB" id="A0A9W6DFP2"/>
<dbReference type="EMBL" id="BRLB01000011">
    <property type="protein sequence ID" value="GKX30795.1"/>
    <property type="molecule type" value="Genomic_DNA"/>
</dbReference>
<evidence type="ECO:0000313" key="3">
    <source>
        <dbReference type="EMBL" id="GKX30795.1"/>
    </source>
</evidence>
<reference evidence="3" key="1">
    <citation type="submission" date="2022-06" db="EMBL/GenBank/DDBJ databases">
        <title>Vallitalea longa sp. nov., an anaerobic bacterium isolated from marine sediment.</title>
        <authorList>
            <person name="Hirano S."/>
            <person name="Terahara T."/>
            <person name="Mori K."/>
            <person name="Hamada M."/>
            <person name="Matsumoto R."/>
            <person name="Kobayashi T."/>
        </authorList>
    </citation>
    <scope>NUCLEOTIDE SEQUENCE</scope>
    <source>
        <strain evidence="3">SH18-1</strain>
    </source>
</reference>
<dbReference type="InterPro" id="IPR008756">
    <property type="entry name" value="Peptidase_M56"/>
</dbReference>
<proteinExistence type="predicted"/>
<dbReference type="CDD" id="cd07341">
    <property type="entry name" value="M56_BlaR1_MecR1_like"/>
    <property type="match status" value="1"/>
</dbReference>
<accession>A0A9W6DFP2</accession>
<feature type="transmembrane region" description="Helical" evidence="1">
    <location>
        <begin position="218"/>
        <end position="240"/>
    </location>
</feature>
<organism evidence="3 4">
    <name type="scientific">Vallitalea longa</name>
    <dbReference type="NCBI Taxonomy" id="2936439"/>
    <lineage>
        <taxon>Bacteria</taxon>
        <taxon>Bacillati</taxon>
        <taxon>Bacillota</taxon>
        <taxon>Clostridia</taxon>
        <taxon>Lachnospirales</taxon>
        <taxon>Vallitaleaceae</taxon>
        <taxon>Vallitalea</taxon>
    </lineage>
</organism>
<dbReference type="InterPro" id="IPR052173">
    <property type="entry name" value="Beta-lactam_resp_regulator"/>
</dbReference>
<feature type="domain" description="Peptidase M56" evidence="2">
    <location>
        <begin position="8"/>
        <end position="295"/>
    </location>
</feature>
<dbReference type="RefSeq" id="WP_281817279.1">
    <property type="nucleotide sequence ID" value="NZ_BRLB01000011.1"/>
</dbReference>
<feature type="transmembrane region" description="Helical" evidence="1">
    <location>
        <begin position="6"/>
        <end position="26"/>
    </location>
</feature>
<dbReference type="Proteomes" id="UP001144256">
    <property type="component" value="Unassembled WGS sequence"/>
</dbReference>